<accession>A0ABK9NG50</accession>
<dbReference type="EMBL" id="CCAG010006370">
    <property type="status" value="NOT_ANNOTATED_CDS"/>
    <property type="molecule type" value="Genomic_DNA"/>
</dbReference>
<proteinExistence type="predicted"/>
<reference evidence="1" key="1">
    <citation type="submission" date="2025-05" db="UniProtKB">
        <authorList>
            <consortium name="EnsemblMetazoa"/>
        </authorList>
    </citation>
    <scope>IDENTIFICATION</scope>
    <source>
        <strain evidence="1">Yale</strain>
    </source>
</reference>
<protein>
    <recommendedName>
        <fullName evidence="3">NADH:ubiquinone reductase (H(+)-translocating)</fullName>
    </recommendedName>
</protein>
<evidence type="ECO:0000313" key="1">
    <source>
        <dbReference type="EnsemblMetazoa" id="GMOY014190.P1348"/>
    </source>
</evidence>
<sequence>MFVFSIILLIIIIYFKNVKSFNAGILTALSNRIGDVALLLRIA</sequence>
<name>A0ABK9NG50_GLOMM</name>
<evidence type="ECO:0008006" key="3">
    <source>
        <dbReference type="Google" id="ProtNLM"/>
    </source>
</evidence>
<dbReference type="EnsemblMetazoa" id="GMOY014190.R1348">
    <property type="protein sequence ID" value="GMOY014190.P1348"/>
    <property type="gene ID" value="GMOY014190"/>
</dbReference>
<organism evidence="1 2">
    <name type="scientific">Glossina morsitans morsitans</name>
    <name type="common">Savannah tsetse fly</name>
    <dbReference type="NCBI Taxonomy" id="37546"/>
    <lineage>
        <taxon>Eukaryota</taxon>
        <taxon>Metazoa</taxon>
        <taxon>Ecdysozoa</taxon>
        <taxon>Arthropoda</taxon>
        <taxon>Hexapoda</taxon>
        <taxon>Insecta</taxon>
        <taxon>Pterygota</taxon>
        <taxon>Neoptera</taxon>
        <taxon>Endopterygota</taxon>
        <taxon>Diptera</taxon>
        <taxon>Brachycera</taxon>
        <taxon>Muscomorpha</taxon>
        <taxon>Hippoboscoidea</taxon>
        <taxon>Glossinidae</taxon>
        <taxon>Glossina</taxon>
    </lineage>
</organism>
<evidence type="ECO:0000313" key="2">
    <source>
        <dbReference type="Proteomes" id="UP000092444"/>
    </source>
</evidence>
<dbReference type="Proteomes" id="UP000092444">
    <property type="component" value="Unassembled WGS sequence"/>
</dbReference>
<keyword evidence="2" id="KW-1185">Reference proteome</keyword>